<dbReference type="GO" id="GO:0009279">
    <property type="term" value="C:cell outer membrane"/>
    <property type="evidence" value="ECO:0007669"/>
    <property type="project" value="TreeGrafter"/>
</dbReference>
<dbReference type="InterPro" id="IPR050218">
    <property type="entry name" value="LptD"/>
</dbReference>
<name>A0AAC8TC28_9BACT</name>
<sequence>MIEYLVTAFFVAQPVQPATATATPSVSAGSPVPSAAAASPKGGETEITSKRMTILRDQSTLMFKEDVRARRESMDLRCDELTAHYAQYAGKYTATRGECVGNVRAVDGERTAQGERADFDVPGRLLVVTGNPEAQDPAAHLKGSELRLMLGSQNFEVKDATVTFKSAPVEVKGAPQNNPVVITSKRVSGTRAQAVFSGEVSVKHRTMDLRCDKLTAYYNGTREVTRADCVGNVRAVDGDRRAKGERARLNVPTGMLVVTGNPEAEDPMIHFRGTQVRMALGGKSFEGDDATVVFKTAPVKEQEQRRKDKPGGTKQP</sequence>
<organism evidence="4 6">
    <name type="scientific">Archangium gephyra</name>
    <dbReference type="NCBI Taxonomy" id="48"/>
    <lineage>
        <taxon>Bacteria</taxon>
        <taxon>Pseudomonadati</taxon>
        <taxon>Myxococcota</taxon>
        <taxon>Myxococcia</taxon>
        <taxon>Myxococcales</taxon>
        <taxon>Cystobacterineae</taxon>
        <taxon>Archangiaceae</taxon>
        <taxon>Archangium</taxon>
    </lineage>
</organism>
<dbReference type="EMBL" id="QUMU01000004">
    <property type="protein sequence ID" value="REG32780.1"/>
    <property type="molecule type" value="Genomic_DNA"/>
</dbReference>
<reference evidence="4 6" key="1">
    <citation type="submission" date="2015-05" db="EMBL/GenBank/DDBJ databases">
        <title>Genome assembly of Archangium gephyra DSM 2261.</title>
        <authorList>
            <person name="Sharma G."/>
            <person name="Subramanian S."/>
        </authorList>
    </citation>
    <scope>NUCLEOTIDE SEQUENCE [LARGE SCALE GENOMIC DNA]</scope>
    <source>
        <strain evidence="4 6">DSM 2261</strain>
    </source>
</reference>
<dbReference type="KEGG" id="age:AA314_02153"/>
<dbReference type="Proteomes" id="UP000256345">
    <property type="component" value="Unassembled WGS sequence"/>
</dbReference>
<evidence type="ECO:0000313" key="5">
    <source>
        <dbReference type="EMBL" id="REG32780.1"/>
    </source>
</evidence>
<dbReference type="RefSeq" id="WP_053066275.1">
    <property type="nucleotide sequence ID" value="NZ_CP011509.1"/>
</dbReference>
<evidence type="ECO:0000313" key="4">
    <source>
        <dbReference type="EMBL" id="AKJ00527.1"/>
    </source>
</evidence>
<feature type="domain" description="Organic solvent tolerance-like N-terminal" evidence="3">
    <location>
        <begin position="46"/>
        <end position="149"/>
    </location>
</feature>
<dbReference type="GO" id="GO:1990351">
    <property type="term" value="C:transporter complex"/>
    <property type="evidence" value="ECO:0007669"/>
    <property type="project" value="TreeGrafter"/>
</dbReference>
<evidence type="ECO:0000256" key="2">
    <source>
        <dbReference type="SAM" id="MobiDB-lite"/>
    </source>
</evidence>
<dbReference type="PANTHER" id="PTHR30189:SF1">
    <property type="entry name" value="LPS-ASSEMBLY PROTEIN LPTD"/>
    <property type="match status" value="1"/>
</dbReference>
<protein>
    <submittedName>
        <fullName evidence="5">Lipopolysaccharide transport protein LptA</fullName>
    </submittedName>
</protein>
<feature type="region of interest" description="Disordered" evidence="2">
    <location>
        <begin position="21"/>
        <end position="46"/>
    </location>
</feature>
<keyword evidence="1" id="KW-0472">Membrane</keyword>
<dbReference type="Proteomes" id="UP000035579">
    <property type="component" value="Chromosome"/>
</dbReference>
<accession>A0AAC8TC28</accession>
<evidence type="ECO:0000313" key="7">
    <source>
        <dbReference type="Proteomes" id="UP000256345"/>
    </source>
</evidence>
<reference evidence="5 7" key="2">
    <citation type="submission" date="2018-08" db="EMBL/GenBank/DDBJ databases">
        <title>Genomic Encyclopedia of Archaeal and Bacterial Type Strains, Phase II (KMG-II): from individual species to whole genera.</title>
        <authorList>
            <person name="Goeker M."/>
        </authorList>
    </citation>
    <scope>NUCLEOTIDE SEQUENCE [LARGE SCALE GENOMIC DNA]</scope>
    <source>
        <strain evidence="5 7">DSM 2261</strain>
    </source>
</reference>
<keyword evidence="7" id="KW-1185">Reference proteome</keyword>
<feature type="compositionally biased region" description="Low complexity" evidence="2">
    <location>
        <begin position="21"/>
        <end position="40"/>
    </location>
</feature>
<evidence type="ECO:0000313" key="6">
    <source>
        <dbReference type="Proteomes" id="UP000035579"/>
    </source>
</evidence>
<evidence type="ECO:0000259" key="3">
    <source>
        <dbReference type="Pfam" id="PF03968"/>
    </source>
</evidence>
<dbReference type="EMBL" id="CP011509">
    <property type="protein sequence ID" value="AKJ00527.1"/>
    <property type="molecule type" value="Genomic_DNA"/>
</dbReference>
<dbReference type="Gene3D" id="2.60.450.10">
    <property type="entry name" value="Lipopolysaccharide (LPS) transport protein A like domain"/>
    <property type="match status" value="2"/>
</dbReference>
<keyword evidence="1" id="KW-0998">Cell outer membrane</keyword>
<feature type="region of interest" description="Disordered" evidence="2">
    <location>
        <begin position="295"/>
        <end position="316"/>
    </location>
</feature>
<dbReference type="InterPro" id="IPR005653">
    <property type="entry name" value="OstA-like_N"/>
</dbReference>
<dbReference type="Pfam" id="PF03968">
    <property type="entry name" value="LptD_N"/>
    <property type="match status" value="2"/>
</dbReference>
<gene>
    <name evidence="4" type="ORF">AA314_02153</name>
    <name evidence="5" type="ORF">ATI61_10467</name>
</gene>
<dbReference type="AlphaFoldDB" id="A0AAC8TC28"/>
<evidence type="ECO:0000256" key="1">
    <source>
        <dbReference type="ARBA" id="ARBA00023237"/>
    </source>
</evidence>
<feature type="domain" description="Organic solvent tolerance-like N-terminal" evidence="3">
    <location>
        <begin position="191"/>
        <end position="277"/>
    </location>
</feature>
<dbReference type="PANTHER" id="PTHR30189">
    <property type="entry name" value="LPS-ASSEMBLY PROTEIN"/>
    <property type="match status" value="1"/>
</dbReference>
<feature type="compositionally biased region" description="Basic and acidic residues" evidence="2">
    <location>
        <begin position="298"/>
        <end position="316"/>
    </location>
</feature>
<proteinExistence type="predicted"/>